<accession>A0AAN7HPB6</accession>
<proteinExistence type="predicted"/>
<dbReference type="InterPro" id="IPR000092">
    <property type="entry name" value="Polyprenyl_synt"/>
</dbReference>
<evidence type="ECO:0000313" key="4">
    <source>
        <dbReference type="EMBL" id="KAK4247910.1"/>
    </source>
</evidence>
<evidence type="ECO:0000256" key="2">
    <source>
        <dbReference type="ARBA" id="ARBA00022723"/>
    </source>
</evidence>
<comment type="caution">
    <text evidence="4">The sequence shown here is derived from an EMBL/GenBank/DDBJ whole genome shotgun (WGS) entry which is preliminary data.</text>
</comment>
<dbReference type="PROSITE" id="PS00723">
    <property type="entry name" value="POLYPRENYL_SYNTHASE_1"/>
    <property type="match status" value="1"/>
</dbReference>
<dbReference type="Pfam" id="PF19086">
    <property type="entry name" value="Terpene_syn_C_2"/>
    <property type="match status" value="1"/>
</dbReference>
<dbReference type="AlphaFoldDB" id="A0AAN7HPB6"/>
<dbReference type="GO" id="GO:0046165">
    <property type="term" value="P:alcohol biosynthetic process"/>
    <property type="evidence" value="ECO:0007669"/>
    <property type="project" value="UniProtKB-ARBA"/>
</dbReference>
<dbReference type="PANTHER" id="PTHR12001:SF72">
    <property type="entry name" value="THIJ_PFPI FAMILY PROTEIN (AFU_ORTHOLOGUE AFUA_3G01210)-RELATED"/>
    <property type="match status" value="1"/>
</dbReference>
<dbReference type="InterPro" id="IPR008949">
    <property type="entry name" value="Isoprenoid_synthase_dom_sf"/>
</dbReference>
<dbReference type="EMBL" id="MU857646">
    <property type="protein sequence ID" value="KAK4247910.1"/>
    <property type="molecule type" value="Genomic_DNA"/>
</dbReference>
<dbReference type="Proteomes" id="UP001303647">
    <property type="component" value="Unassembled WGS sequence"/>
</dbReference>
<dbReference type="GO" id="GO:0046872">
    <property type="term" value="F:metal ion binding"/>
    <property type="evidence" value="ECO:0007669"/>
    <property type="project" value="UniProtKB-KW"/>
</dbReference>
<keyword evidence="5" id="KW-1185">Reference proteome</keyword>
<dbReference type="GO" id="GO:0008299">
    <property type="term" value="P:isoprenoid biosynthetic process"/>
    <property type="evidence" value="ECO:0007669"/>
    <property type="project" value="InterPro"/>
</dbReference>
<evidence type="ECO:0000256" key="3">
    <source>
        <dbReference type="ARBA" id="ARBA00022842"/>
    </source>
</evidence>
<dbReference type="Gene3D" id="1.10.600.10">
    <property type="entry name" value="Farnesyl Diphosphate Synthase"/>
    <property type="match status" value="2"/>
</dbReference>
<dbReference type="GO" id="GO:0043386">
    <property type="term" value="P:mycotoxin biosynthetic process"/>
    <property type="evidence" value="ECO:0007669"/>
    <property type="project" value="UniProtKB-ARBA"/>
</dbReference>
<evidence type="ECO:0000256" key="1">
    <source>
        <dbReference type="ARBA" id="ARBA00022679"/>
    </source>
</evidence>
<dbReference type="Pfam" id="PF00348">
    <property type="entry name" value="polyprenyl_synt"/>
    <property type="match status" value="1"/>
</dbReference>
<protein>
    <submittedName>
        <fullName evidence="4">Isoprenoid synthase domain-containing protein</fullName>
    </submittedName>
</protein>
<reference evidence="4" key="2">
    <citation type="submission" date="2023-05" db="EMBL/GenBank/DDBJ databases">
        <authorList>
            <consortium name="Lawrence Berkeley National Laboratory"/>
            <person name="Steindorff A."/>
            <person name="Hensen N."/>
            <person name="Bonometti L."/>
            <person name="Westerberg I."/>
            <person name="Brannstrom I.O."/>
            <person name="Guillou S."/>
            <person name="Cros-Aarteil S."/>
            <person name="Calhoun S."/>
            <person name="Haridas S."/>
            <person name="Kuo A."/>
            <person name="Mondo S."/>
            <person name="Pangilinan J."/>
            <person name="Riley R."/>
            <person name="Labutti K."/>
            <person name="Andreopoulos B."/>
            <person name="Lipzen A."/>
            <person name="Chen C."/>
            <person name="Yanf M."/>
            <person name="Daum C."/>
            <person name="Ng V."/>
            <person name="Clum A."/>
            <person name="Ohm R."/>
            <person name="Martin F."/>
            <person name="Silar P."/>
            <person name="Natvig D."/>
            <person name="Lalanne C."/>
            <person name="Gautier V."/>
            <person name="Ament-Velasquez S.L."/>
            <person name="Kruys A."/>
            <person name="Hutchinson M.I."/>
            <person name="Powell A.J."/>
            <person name="Barry K."/>
            <person name="Miller A.N."/>
            <person name="Grigoriev I.V."/>
            <person name="Debuchy R."/>
            <person name="Gladieux P."/>
            <person name="Thoren M.H."/>
            <person name="Johannesson H."/>
        </authorList>
    </citation>
    <scope>NUCLEOTIDE SEQUENCE</scope>
    <source>
        <strain evidence="4">CBS 359.72</strain>
    </source>
</reference>
<dbReference type="CDD" id="cd00685">
    <property type="entry name" value="Trans_IPPS_HT"/>
    <property type="match status" value="1"/>
</dbReference>
<evidence type="ECO:0000313" key="5">
    <source>
        <dbReference type="Proteomes" id="UP001303647"/>
    </source>
</evidence>
<dbReference type="InterPro" id="IPR033749">
    <property type="entry name" value="Polyprenyl_synt_CS"/>
</dbReference>
<dbReference type="GO" id="GO:0004659">
    <property type="term" value="F:prenyltransferase activity"/>
    <property type="evidence" value="ECO:0007669"/>
    <property type="project" value="InterPro"/>
</dbReference>
<keyword evidence="3" id="KW-0460">Magnesium</keyword>
<reference evidence="4" key="1">
    <citation type="journal article" date="2023" name="Mol. Phylogenet. Evol.">
        <title>Genome-scale phylogeny and comparative genomics of the fungal order Sordariales.</title>
        <authorList>
            <person name="Hensen N."/>
            <person name="Bonometti L."/>
            <person name="Westerberg I."/>
            <person name="Brannstrom I.O."/>
            <person name="Guillou S."/>
            <person name="Cros-Aarteil S."/>
            <person name="Calhoun S."/>
            <person name="Haridas S."/>
            <person name="Kuo A."/>
            <person name="Mondo S."/>
            <person name="Pangilinan J."/>
            <person name="Riley R."/>
            <person name="LaButti K."/>
            <person name="Andreopoulos B."/>
            <person name="Lipzen A."/>
            <person name="Chen C."/>
            <person name="Yan M."/>
            <person name="Daum C."/>
            <person name="Ng V."/>
            <person name="Clum A."/>
            <person name="Steindorff A."/>
            <person name="Ohm R.A."/>
            <person name="Martin F."/>
            <person name="Silar P."/>
            <person name="Natvig D.O."/>
            <person name="Lalanne C."/>
            <person name="Gautier V."/>
            <person name="Ament-Velasquez S.L."/>
            <person name="Kruys A."/>
            <person name="Hutchinson M.I."/>
            <person name="Powell A.J."/>
            <person name="Barry K."/>
            <person name="Miller A.N."/>
            <person name="Grigoriev I.V."/>
            <person name="Debuchy R."/>
            <person name="Gladieux P."/>
            <person name="Hiltunen Thoren M."/>
            <person name="Johannesson H."/>
        </authorList>
    </citation>
    <scope>NUCLEOTIDE SEQUENCE</scope>
    <source>
        <strain evidence="4">CBS 359.72</strain>
    </source>
</reference>
<organism evidence="4 5">
    <name type="scientific">Corynascus novoguineensis</name>
    <dbReference type="NCBI Taxonomy" id="1126955"/>
    <lineage>
        <taxon>Eukaryota</taxon>
        <taxon>Fungi</taxon>
        <taxon>Dikarya</taxon>
        <taxon>Ascomycota</taxon>
        <taxon>Pezizomycotina</taxon>
        <taxon>Sordariomycetes</taxon>
        <taxon>Sordariomycetidae</taxon>
        <taxon>Sordariales</taxon>
        <taxon>Chaetomiaceae</taxon>
        <taxon>Corynascus</taxon>
    </lineage>
</organism>
<sequence>MEYRYSHLVEPSSDEAAALESLAGGLLPIRVHRDAKLADRAAFRAQKDWKRLLGFPLPTPEGEGCGIVGPKYNFLSVLIPETLPDRLELGAYISELSLLMDDAMDSGGVGTESGMAASVTAFVGEYLSAWEVVTRGSKEVDISSSSCPSSSPLKELFVGLIKATFAFDRKAGEDGLRWLEKWATLALSGQGFGHEFGSVRNFDDYLNYRLVNVVSHGVFGLAIFCAGLDIPQDQQKTCFELFRSFWIHASLVNDLFSWESESKAATGPSGAVTNAIWILMNKHSMTYDEAQRVCRERASQYAQECTRMLETASTRDDLCQDAKTLLEWLKLSISGHIVWSMQTPRYHAERRLTAAQMNMAEEVWADETSGWERIQETLAGAHERHHSIGSRSAPDVNGVVLDGADMNGVVFNGAGANGVVHNGAVDGCLDSNGTTPRNMAIELDVPALSIEILEAPSRYIDSLPGKGIRNSAVEALNEWYGVPESEVAAIARAVDLLHGASLMLDDIQDASPLRRGQAATHHVFGTMQTINSAGYRYVWALDEVCKLDCSRNQTDELRNLCVGQSHDLSWTNNMHCPSEEEYLAMIDGKTAGLFRMLARMLEARSTSPNKLDPALVTRLTTLLGRLFQIRDDYMNLTSADYTEKKGFCEDLDEGKYSLPLIHALGKCKNAGLQGKGGSTSTMILQNLLSQRRVTGGMTVDQKKLCLEHMERQGSIEYTRQCIYYLQAELRRLTAEMGVLANHKLNELLEMLRL</sequence>
<dbReference type="SUPFAM" id="SSF48576">
    <property type="entry name" value="Terpenoid synthases"/>
    <property type="match status" value="2"/>
</dbReference>
<gene>
    <name evidence="4" type="ORF">C7999DRAFT_40895</name>
</gene>
<dbReference type="SFLD" id="SFLDS00005">
    <property type="entry name" value="Isoprenoid_Synthase_Type_I"/>
    <property type="match status" value="1"/>
</dbReference>
<keyword evidence="2" id="KW-0479">Metal-binding</keyword>
<dbReference type="PANTHER" id="PTHR12001">
    <property type="entry name" value="GERANYLGERANYL PYROPHOSPHATE SYNTHASE"/>
    <property type="match status" value="1"/>
</dbReference>
<name>A0AAN7HPB6_9PEZI</name>
<dbReference type="PROSITE" id="PS00444">
    <property type="entry name" value="POLYPRENYL_SYNTHASE_2"/>
    <property type="match status" value="1"/>
</dbReference>
<keyword evidence="1" id="KW-0808">Transferase</keyword>